<reference evidence="1" key="1">
    <citation type="submission" date="2021-06" db="EMBL/GenBank/DDBJ databases">
        <authorList>
            <person name="Kallberg Y."/>
            <person name="Tangrot J."/>
            <person name="Rosling A."/>
        </authorList>
    </citation>
    <scope>NUCLEOTIDE SEQUENCE</scope>
    <source>
        <strain evidence="1">CL356</strain>
    </source>
</reference>
<keyword evidence="2" id="KW-1185">Reference proteome</keyword>
<proteinExistence type="predicted"/>
<evidence type="ECO:0000313" key="2">
    <source>
        <dbReference type="Proteomes" id="UP000789525"/>
    </source>
</evidence>
<organism evidence="1 2">
    <name type="scientific">Acaulospora colombiana</name>
    <dbReference type="NCBI Taxonomy" id="27376"/>
    <lineage>
        <taxon>Eukaryota</taxon>
        <taxon>Fungi</taxon>
        <taxon>Fungi incertae sedis</taxon>
        <taxon>Mucoromycota</taxon>
        <taxon>Glomeromycotina</taxon>
        <taxon>Glomeromycetes</taxon>
        <taxon>Diversisporales</taxon>
        <taxon>Acaulosporaceae</taxon>
        <taxon>Acaulospora</taxon>
    </lineage>
</organism>
<protein>
    <submittedName>
        <fullName evidence="1">9282_t:CDS:1</fullName>
    </submittedName>
</protein>
<feature type="non-terminal residue" evidence="1">
    <location>
        <position position="1"/>
    </location>
</feature>
<gene>
    <name evidence="1" type="ORF">ACOLOM_LOCUS14477</name>
</gene>
<dbReference type="Proteomes" id="UP000789525">
    <property type="component" value="Unassembled WGS sequence"/>
</dbReference>
<name>A0ACA9RB93_9GLOM</name>
<feature type="non-terminal residue" evidence="1">
    <location>
        <position position="64"/>
    </location>
</feature>
<comment type="caution">
    <text evidence="1">The sequence shown here is derived from an EMBL/GenBank/DDBJ whole genome shotgun (WGS) entry which is preliminary data.</text>
</comment>
<accession>A0ACA9RB93</accession>
<evidence type="ECO:0000313" key="1">
    <source>
        <dbReference type="EMBL" id="CAG8784458.1"/>
    </source>
</evidence>
<sequence>CLEYMHSSSDQELKSKASKIKKTLENKKCKKDINAFWVSKKQEEKKQSIEKRIENAEEKSKLFD</sequence>
<dbReference type="EMBL" id="CAJVPT010074634">
    <property type="protein sequence ID" value="CAG8784458.1"/>
    <property type="molecule type" value="Genomic_DNA"/>
</dbReference>